<feature type="domain" description="Response regulatory" evidence="12">
    <location>
        <begin position="4"/>
        <end position="121"/>
    </location>
</feature>
<keyword evidence="6" id="KW-0805">Transcription regulation</keyword>
<evidence type="ECO:0000256" key="7">
    <source>
        <dbReference type="ARBA" id="ARBA00023125"/>
    </source>
</evidence>
<feature type="modified residue" description="4-aspartylphosphate" evidence="10">
    <location>
        <position position="56"/>
    </location>
</feature>
<dbReference type="Pfam" id="PF12833">
    <property type="entry name" value="HTH_18"/>
    <property type="match status" value="1"/>
</dbReference>
<evidence type="ECO:0000256" key="1">
    <source>
        <dbReference type="ARBA" id="ARBA00004496"/>
    </source>
</evidence>
<keyword evidence="4 10" id="KW-0597">Phosphoprotein</keyword>
<evidence type="ECO:0000313" key="13">
    <source>
        <dbReference type="EMBL" id="RRK36941.1"/>
    </source>
</evidence>
<dbReference type="Gene3D" id="1.10.10.60">
    <property type="entry name" value="Homeodomain-like"/>
    <property type="match status" value="2"/>
</dbReference>
<comment type="function">
    <text evidence="9">May play the central regulatory role in sporulation. It may be an element of the effector pathway responsible for the activation of sporulation genes in response to nutritional stress. Spo0A may act in concert with spo0H (a sigma factor) to control the expression of some genes that are critical to the sporulation process.</text>
</comment>
<comment type="subcellular location">
    <subcellularLocation>
        <location evidence="1">Cytoplasm</location>
    </subcellularLocation>
</comment>
<dbReference type="InterPro" id="IPR001789">
    <property type="entry name" value="Sig_transdc_resp-reg_receiver"/>
</dbReference>
<protein>
    <recommendedName>
        <fullName evidence="2">Stage 0 sporulation protein A homolog</fullName>
    </recommendedName>
</protein>
<keyword evidence="7 13" id="KW-0238">DNA-binding</keyword>
<dbReference type="RefSeq" id="WP_125125882.1">
    <property type="nucleotide sequence ID" value="NZ_RHJS01000001.1"/>
</dbReference>
<evidence type="ECO:0000256" key="8">
    <source>
        <dbReference type="ARBA" id="ARBA00023163"/>
    </source>
</evidence>
<dbReference type="PANTHER" id="PTHR42713:SF3">
    <property type="entry name" value="TRANSCRIPTIONAL REGULATORY PROTEIN HPTR"/>
    <property type="match status" value="1"/>
</dbReference>
<keyword evidence="14" id="KW-1185">Reference proteome</keyword>
<dbReference type="SUPFAM" id="SSF46689">
    <property type="entry name" value="Homeodomain-like"/>
    <property type="match status" value="2"/>
</dbReference>
<comment type="caution">
    <text evidence="13">The sequence shown here is derived from an EMBL/GenBank/DDBJ whole genome shotgun (WGS) entry which is preliminary data.</text>
</comment>
<dbReference type="Pfam" id="PF00072">
    <property type="entry name" value="Response_reg"/>
    <property type="match status" value="1"/>
</dbReference>
<evidence type="ECO:0000259" key="11">
    <source>
        <dbReference type="PROSITE" id="PS01124"/>
    </source>
</evidence>
<evidence type="ECO:0000256" key="3">
    <source>
        <dbReference type="ARBA" id="ARBA00022490"/>
    </source>
</evidence>
<dbReference type="AlphaFoldDB" id="A0A3R8JTV9"/>
<dbReference type="PANTHER" id="PTHR42713">
    <property type="entry name" value="HISTIDINE KINASE-RELATED"/>
    <property type="match status" value="1"/>
</dbReference>
<evidence type="ECO:0000259" key="12">
    <source>
        <dbReference type="PROSITE" id="PS50110"/>
    </source>
</evidence>
<reference evidence="13" key="1">
    <citation type="submission" date="2018-10" db="EMBL/GenBank/DDBJ databases">
        <title>Schaedlerella arabinophila gen. nov. sp. nov., isolated from the mouse intestinal tract and comparative analysis with the genome of the closely related altered Schaedler flora strain ASF502.</title>
        <authorList>
            <person name="Miyake S."/>
            <person name="Soh M."/>
            <person name="Seedorf H."/>
        </authorList>
    </citation>
    <scope>NUCLEOTIDE SEQUENCE [LARGE SCALE GENOMIC DNA]</scope>
    <source>
        <strain evidence="13">DSM 106076</strain>
    </source>
</reference>
<keyword evidence="8" id="KW-0804">Transcription</keyword>
<dbReference type="GO" id="GO:0003700">
    <property type="term" value="F:DNA-binding transcription factor activity"/>
    <property type="evidence" value="ECO:0007669"/>
    <property type="project" value="InterPro"/>
</dbReference>
<dbReference type="InterPro" id="IPR018060">
    <property type="entry name" value="HTH_AraC"/>
</dbReference>
<dbReference type="GO" id="GO:0005737">
    <property type="term" value="C:cytoplasm"/>
    <property type="evidence" value="ECO:0007669"/>
    <property type="project" value="UniProtKB-SubCell"/>
</dbReference>
<dbReference type="SMART" id="SM00448">
    <property type="entry name" value="REC"/>
    <property type="match status" value="1"/>
</dbReference>
<evidence type="ECO:0000256" key="2">
    <source>
        <dbReference type="ARBA" id="ARBA00018672"/>
    </source>
</evidence>
<keyword evidence="5" id="KW-0902">Two-component regulatory system</keyword>
<dbReference type="PRINTS" id="PR00032">
    <property type="entry name" value="HTHARAC"/>
</dbReference>
<dbReference type="SUPFAM" id="SSF52172">
    <property type="entry name" value="CheY-like"/>
    <property type="match status" value="1"/>
</dbReference>
<dbReference type="GO" id="GO:0043565">
    <property type="term" value="F:sequence-specific DNA binding"/>
    <property type="evidence" value="ECO:0007669"/>
    <property type="project" value="InterPro"/>
</dbReference>
<name>A0A3R8JTV9_9FIRM</name>
<proteinExistence type="predicted"/>
<evidence type="ECO:0000256" key="4">
    <source>
        <dbReference type="ARBA" id="ARBA00022553"/>
    </source>
</evidence>
<evidence type="ECO:0000256" key="6">
    <source>
        <dbReference type="ARBA" id="ARBA00023015"/>
    </source>
</evidence>
<dbReference type="EMBL" id="RHJS01000001">
    <property type="protein sequence ID" value="RRK36941.1"/>
    <property type="molecule type" value="Genomic_DNA"/>
</dbReference>
<dbReference type="InterPro" id="IPR009057">
    <property type="entry name" value="Homeodomain-like_sf"/>
</dbReference>
<dbReference type="InterPro" id="IPR011006">
    <property type="entry name" value="CheY-like_superfamily"/>
</dbReference>
<dbReference type="PROSITE" id="PS50110">
    <property type="entry name" value="RESPONSE_REGULATORY"/>
    <property type="match status" value="1"/>
</dbReference>
<evidence type="ECO:0000256" key="10">
    <source>
        <dbReference type="PROSITE-ProRule" id="PRU00169"/>
    </source>
</evidence>
<dbReference type="GO" id="GO:0000160">
    <property type="term" value="P:phosphorelay signal transduction system"/>
    <property type="evidence" value="ECO:0007669"/>
    <property type="project" value="UniProtKB-KW"/>
</dbReference>
<evidence type="ECO:0000256" key="5">
    <source>
        <dbReference type="ARBA" id="ARBA00023012"/>
    </source>
</evidence>
<evidence type="ECO:0000256" key="9">
    <source>
        <dbReference type="ARBA" id="ARBA00024867"/>
    </source>
</evidence>
<dbReference type="SMART" id="SM00342">
    <property type="entry name" value="HTH_ARAC"/>
    <property type="match status" value="1"/>
</dbReference>
<feature type="domain" description="HTH araC/xylS-type" evidence="11">
    <location>
        <begin position="405"/>
        <end position="503"/>
    </location>
</feature>
<dbReference type="CDD" id="cd17536">
    <property type="entry name" value="REC_YesN-like"/>
    <property type="match status" value="1"/>
</dbReference>
<organism evidence="13 14">
    <name type="scientific">Schaedlerella arabinosiphila</name>
    <dbReference type="NCBI Taxonomy" id="2044587"/>
    <lineage>
        <taxon>Bacteria</taxon>
        <taxon>Bacillati</taxon>
        <taxon>Bacillota</taxon>
        <taxon>Clostridia</taxon>
        <taxon>Lachnospirales</taxon>
        <taxon>Lachnospiraceae</taxon>
        <taxon>Schaedlerella</taxon>
    </lineage>
</organism>
<sequence length="509" mass="57986">MIFKLLVVDDEAIMRKGIANFIDWDSLDCKVAGTACNGIEAIEFIKTNPVDIVITDIKMPGADGLAVAKFIYENKPEIRVILLTGYADFEYAQTAIKYNVSAFILKPTNKKELLEAIQDAQKQIVTSKKHSSIAKEELAFLKDQLLLEMTSSAYLPSFQERLAALGISLEHYYIAAFQLVPLENDIAFLKNIIINEKKDAYCYRYNNLVIAVYFLDDHYEYVPGSILENCQEITVIAQTLDSRQISVGISRYHSKASDFSYAVSEAIHALTLNFYYEKSIALFSDAPENADYDLTAENSLDLFHFENHLHNWLFEDANAVLHKIFNKFKTNFVNSADAKNICAQIYYICCRVLIKRENDAPSGEYLSRISKATDIFSLENTVYALMDYTKEHSVGNAAVQNKLFDHAMKFIHSHLSEPLSLDILSDHLHISPSHLSRTFKKVCGESLTEYINHMRVEKAKEYLLQKDILAYEVANLVGYNDATYFSSIFKKYTGVSPTEYRQNLLKQTF</sequence>
<dbReference type="InterPro" id="IPR020449">
    <property type="entry name" value="Tscrpt_reg_AraC-type_HTH"/>
</dbReference>
<dbReference type="Gene3D" id="3.40.50.2300">
    <property type="match status" value="1"/>
</dbReference>
<accession>A0A3R8JTV9</accession>
<keyword evidence="3" id="KW-0963">Cytoplasm</keyword>
<dbReference type="Proteomes" id="UP000274920">
    <property type="component" value="Unassembled WGS sequence"/>
</dbReference>
<gene>
    <name evidence="13" type="ORF">EBB54_00295</name>
</gene>
<evidence type="ECO:0000313" key="14">
    <source>
        <dbReference type="Proteomes" id="UP000274920"/>
    </source>
</evidence>
<dbReference type="InterPro" id="IPR051552">
    <property type="entry name" value="HptR"/>
</dbReference>
<dbReference type="PROSITE" id="PS01124">
    <property type="entry name" value="HTH_ARAC_FAMILY_2"/>
    <property type="match status" value="1"/>
</dbReference>